<dbReference type="PROSITE" id="PS00523">
    <property type="entry name" value="SULFATASE_1"/>
    <property type="match status" value="1"/>
</dbReference>
<evidence type="ECO:0000313" key="8">
    <source>
        <dbReference type="Proteomes" id="UP001143304"/>
    </source>
</evidence>
<gene>
    <name evidence="7" type="ORF">EYC82_16435</name>
</gene>
<reference evidence="7" key="1">
    <citation type="submission" date="2019-02" db="EMBL/GenBank/DDBJ databases">
        <authorList>
            <person name="Li S.-H."/>
        </authorList>
    </citation>
    <scope>NUCLEOTIDE SEQUENCE</scope>
    <source>
        <strain evidence="7">IMCC11814</strain>
    </source>
</reference>
<feature type="region of interest" description="Disordered" evidence="5">
    <location>
        <begin position="180"/>
        <end position="207"/>
    </location>
</feature>
<keyword evidence="3" id="KW-0378">Hydrolase</keyword>
<keyword evidence="4" id="KW-0106">Calcium</keyword>
<sequence length="658" mass="72865">MSSAPSSTSGDRLSLGLLLVVALFFSWFLGIKNLLLDWVNPSSETPQAARPNILLIVADDLGYNDTSALTSTGLNTPHLKQLANRGATFTRHYADATCTPSRVGILTGQYPERSGFRPVGSEIPAEFPTIAEALKQSGYNTYLTGKWHAGEERAEAWPGRKGFDQWFGFLNQWELSGAVSESDRGTRKPTYHNPLLRENGGNQKKHRGHLTDILTDHTVAQIDRLQANGKPWFLYHAFLAPHHPIQPAPRYASLFPDTPAGRYTALVTQMDDAVGRILKTIDRNNTLVVFISDNGGTNVERDNNYPFFGKKGELFEGSFRTPLIISWPGHISEGQIIDDVVMNVDLYPTLLTAANQPVARRLDGETLWPALLGEHILAQRSRSWEIYSPNVNLVNFSTLSASGAWRLTSQQGSGMPPHLYHLAANPSADNDVSANNTAILQDLTDSFWSQHWEKSLLPVIESQASVAGQTLYGGFDAMRTPLRHGFAIGLEIGPLSDLLPHPASAETVVLAGQKNGWELLYQPGHGVEWHMGNSILRDASFEPNRCNAIVLTGYIQPRGHLAKRDPRSELKLYSSGFLRDYKQGLPERPDTNGALSQPTFVNYNGRARFSNLMLGSFSDPYAPNIRPQFTDFYQSLFAREKLSLTPVSLMNAELCKQD</sequence>
<evidence type="ECO:0000256" key="1">
    <source>
        <dbReference type="ARBA" id="ARBA00008779"/>
    </source>
</evidence>
<dbReference type="EMBL" id="SHNO01000002">
    <property type="protein sequence ID" value="MCX2978933.1"/>
    <property type="molecule type" value="Genomic_DNA"/>
</dbReference>
<dbReference type="Pfam" id="PF00884">
    <property type="entry name" value="Sulfatase"/>
    <property type="match status" value="1"/>
</dbReference>
<dbReference type="InterPro" id="IPR050738">
    <property type="entry name" value="Sulfatase"/>
</dbReference>
<dbReference type="InterPro" id="IPR000917">
    <property type="entry name" value="Sulfatase_N"/>
</dbReference>
<evidence type="ECO:0000313" key="7">
    <source>
        <dbReference type="EMBL" id="MCX2978933.1"/>
    </source>
</evidence>
<keyword evidence="2" id="KW-0479">Metal-binding</keyword>
<feature type="domain" description="Sulfatase N-terminal" evidence="6">
    <location>
        <begin position="51"/>
        <end position="355"/>
    </location>
</feature>
<accession>A0ABT3T9G5</accession>
<evidence type="ECO:0000256" key="5">
    <source>
        <dbReference type="SAM" id="MobiDB-lite"/>
    </source>
</evidence>
<dbReference type="RefSeq" id="WP_279250720.1">
    <property type="nucleotide sequence ID" value="NZ_SHNO01000002.1"/>
</dbReference>
<dbReference type="Proteomes" id="UP001143304">
    <property type="component" value="Unassembled WGS sequence"/>
</dbReference>
<comment type="similarity">
    <text evidence="1">Belongs to the sulfatase family.</text>
</comment>
<evidence type="ECO:0000256" key="2">
    <source>
        <dbReference type="ARBA" id="ARBA00022723"/>
    </source>
</evidence>
<dbReference type="PANTHER" id="PTHR42693">
    <property type="entry name" value="ARYLSULFATASE FAMILY MEMBER"/>
    <property type="match status" value="1"/>
</dbReference>
<name>A0ABT3T9G5_9GAMM</name>
<organism evidence="7 8">
    <name type="scientific">Candidatus Marimicrobium litorale</name>
    <dbReference type="NCBI Taxonomy" id="2518991"/>
    <lineage>
        <taxon>Bacteria</taxon>
        <taxon>Pseudomonadati</taxon>
        <taxon>Pseudomonadota</taxon>
        <taxon>Gammaproteobacteria</taxon>
        <taxon>Cellvibrionales</taxon>
        <taxon>Halieaceae</taxon>
        <taxon>Marimicrobium</taxon>
    </lineage>
</organism>
<dbReference type="PANTHER" id="PTHR42693:SF33">
    <property type="entry name" value="ARYLSULFATASE"/>
    <property type="match status" value="1"/>
</dbReference>
<comment type="caution">
    <text evidence="7">The sequence shown here is derived from an EMBL/GenBank/DDBJ whole genome shotgun (WGS) entry which is preliminary data.</text>
</comment>
<keyword evidence="8" id="KW-1185">Reference proteome</keyword>
<protein>
    <recommendedName>
        <fullName evidence="6">Sulfatase N-terminal domain-containing protein</fullName>
    </recommendedName>
</protein>
<evidence type="ECO:0000256" key="3">
    <source>
        <dbReference type="ARBA" id="ARBA00022801"/>
    </source>
</evidence>
<dbReference type="InterPro" id="IPR017850">
    <property type="entry name" value="Alkaline_phosphatase_core_sf"/>
</dbReference>
<evidence type="ECO:0000259" key="6">
    <source>
        <dbReference type="Pfam" id="PF00884"/>
    </source>
</evidence>
<dbReference type="InterPro" id="IPR024607">
    <property type="entry name" value="Sulfatase_CS"/>
</dbReference>
<proteinExistence type="inferred from homology"/>
<dbReference type="Gene3D" id="3.40.720.10">
    <property type="entry name" value="Alkaline Phosphatase, subunit A"/>
    <property type="match status" value="1"/>
</dbReference>
<dbReference type="SUPFAM" id="SSF53649">
    <property type="entry name" value="Alkaline phosphatase-like"/>
    <property type="match status" value="1"/>
</dbReference>
<evidence type="ECO:0000256" key="4">
    <source>
        <dbReference type="ARBA" id="ARBA00022837"/>
    </source>
</evidence>